<accession>A0A853JES4</accession>
<keyword evidence="3" id="KW-1185">Reference proteome</keyword>
<name>A0A853JES4_9GAMM</name>
<dbReference type="InterPro" id="IPR053196">
    <property type="entry name" value="Lipoprotein_YbaY-like"/>
</dbReference>
<dbReference type="Pfam" id="PF09619">
    <property type="entry name" value="YscW"/>
    <property type="match status" value="1"/>
</dbReference>
<feature type="chain" id="PRO_5032447936" evidence="1">
    <location>
        <begin position="22"/>
        <end position="146"/>
    </location>
</feature>
<dbReference type="RefSeq" id="WP_180679136.1">
    <property type="nucleotide sequence ID" value="NZ_JACCKA010000074.1"/>
</dbReference>
<reference evidence="2 3" key="1">
    <citation type="submission" date="2020-07" db="EMBL/GenBank/DDBJ databases">
        <title>Luteimonas sp. SJ-92.</title>
        <authorList>
            <person name="Huang X.-X."/>
            <person name="Xu L."/>
            <person name="Sun J.-Q."/>
        </authorList>
    </citation>
    <scope>NUCLEOTIDE SEQUENCE [LARGE SCALE GENOMIC DNA]</scope>
    <source>
        <strain evidence="2 3">SJ-92</strain>
    </source>
</reference>
<dbReference type="EMBL" id="JACCKA010000074">
    <property type="protein sequence ID" value="NZA27355.1"/>
    <property type="molecule type" value="Genomic_DNA"/>
</dbReference>
<protein>
    <submittedName>
        <fullName evidence="2">YbaY family lipoprotein</fullName>
    </submittedName>
</protein>
<comment type="caution">
    <text evidence="2">The sequence shown here is derived from an EMBL/GenBank/DDBJ whole genome shotgun (WGS) entry which is preliminary data.</text>
</comment>
<organism evidence="2 3">
    <name type="scientific">Luteimonas salinisoli</name>
    <dbReference type="NCBI Taxonomy" id="2752307"/>
    <lineage>
        <taxon>Bacteria</taxon>
        <taxon>Pseudomonadati</taxon>
        <taxon>Pseudomonadota</taxon>
        <taxon>Gammaproteobacteria</taxon>
        <taxon>Lysobacterales</taxon>
        <taxon>Lysobacteraceae</taxon>
        <taxon>Luteimonas</taxon>
    </lineage>
</organism>
<dbReference type="InterPro" id="IPR039366">
    <property type="entry name" value="Pilotin"/>
</dbReference>
<feature type="signal peptide" evidence="1">
    <location>
        <begin position="1"/>
        <end position="21"/>
    </location>
</feature>
<sequence>MPARPAVLACCLLLAPTGCQSPPPPATNAGLAAAEHAMIRGRATYYEKMLMPSDSVLEVRLLDRDAAAGAPGAVVAAASFTPLSGPPYDFALPYDPARLREGGRYGLGVTLSTPQGEVFFATETPVAVQPGSAATVEFRMLRTTTP</sequence>
<keyword evidence="1" id="KW-0732">Signal</keyword>
<dbReference type="AlphaFoldDB" id="A0A853JES4"/>
<proteinExistence type="predicted"/>
<keyword evidence="2" id="KW-0449">Lipoprotein</keyword>
<gene>
    <name evidence="2" type="ORF">H0E84_13265</name>
</gene>
<evidence type="ECO:0000313" key="3">
    <source>
        <dbReference type="Proteomes" id="UP000578091"/>
    </source>
</evidence>
<dbReference type="PANTHER" id="PTHR38013">
    <property type="entry name" value="GLYCOPROTEIN/POLYSACCHARIDE METABOLISM"/>
    <property type="match status" value="1"/>
</dbReference>
<evidence type="ECO:0000313" key="2">
    <source>
        <dbReference type="EMBL" id="NZA27355.1"/>
    </source>
</evidence>
<dbReference type="PANTHER" id="PTHR38013:SF1">
    <property type="entry name" value="GLYCOPROTEIN_POLYSACCHARIDE METABOLISM"/>
    <property type="match status" value="1"/>
</dbReference>
<evidence type="ECO:0000256" key="1">
    <source>
        <dbReference type="SAM" id="SignalP"/>
    </source>
</evidence>
<dbReference type="Proteomes" id="UP000578091">
    <property type="component" value="Unassembled WGS sequence"/>
</dbReference>